<evidence type="ECO:0000313" key="3">
    <source>
        <dbReference type="EMBL" id="SDC91316.1"/>
    </source>
</evidence>
<name>A0A1G6QHX5_9BACL</name>
<feature type="compositionally biased region" description="Basic residues" evidence="2">
    <location>
        <begin position="149"/>
        <end position="159"/>
    </location>
</feature>
<evidence type="ECO:0000256" key="2">
    <source>
        <dbReference type="SAM" id="MobiDB-lite"/>
    </source>
</evidence>
<feature type="region of interest" description="Disordered" evidence="2">
    <location>
        <begin position="36"/>
        <end position="55"/>
    </location>
</feature>
<feature type="compositionally biased region" description="Basic and acidic residues" evidence="2">
    <location>
        <begin position="46"/>
        <end position="55"/>
    </location>
</feature>
<evidence type="ECO:0000256" key="1">
    <source>
        <dbReference type="SAM" id="Coils"/>
    </source>
</evidence>
<proteinExistence type="predicted"/>
<keyword evidence="4" id="KW-1185">Reference proteome</keyword>
<sequence length="170" mass="20118">MAGFSSCFPFSCVLHLLLGNGEKRVPLTPPLRKKLSSWRGSLTHPGRKEPGTEAKRGLGKLLGRWNDYYRYFQSKEKIIVAVAGKRWGFEQARSEGREEASESPELEQLRHFLNQTREALHEKEEMIVNLHRRLREREQMTHQKERNGKPRRKRDRRQGKRVERTEKEEK</sequence>
<feature type="compositionally biased region" description="Basic and acidic residues" evidence="2">
    <location>
        <begin position="160"/>
        <end position="170"/>
    </location>
</feature>
<accession>A0A1G6QHX5</accession>
<keyword evidence="1" id="KW-0175">Coiled coil</keyword>
<dbReference type="Gene3D" id="1.10.357.10">
    <property type="entry name" value="Tetracycline Repressor, domain 2"/>
    <property type="match status" value="1"/>
</dbReference>
<dbReference type="AlphaFoldDB" id="A0A1G6QHX5"/>
<dbReference type="Proteomes" id="UP000199387">
    <property type="component" value="Unassembled WGS sequence"/>
</dbReference>
<gene>
    <name evidence="3" type="ORF">SAMN04488112_12154</name>
</gene>
<dbReference type="EMBL" id="FMZA01000021">
    <property type="protein sequence ID" value="SDC91316.1"/>
    <property type="molecule type" value="Genomic_DNA"/>
</dbReference>
<evidence type="ECO:0000313" key="4">
    <source>
        <dbReference type="Proteomes" id="UP000199387"/>
    </source>
</evidence>
<organism evidence="3 4">
    <name type="scientific">Melghirimyces thermohalophilus</name>
    <dbReference type="NCBI Taxonomy" id="1236220"/>
    <lineage>
        <taxon>Bacteria</taxon>
        <taxon>Bacillati</taxon>
        <taxon>Bacillota</taxon>
        <taxon>Bacilli</taxon>
        <taxon>Bacillales</taxon>
        <taxon>Thermoactinomycetaceae</taxon>
        <taxon>Melghirimyces</taxon>
    </lineage>
</organism>
<feature type="coiled-coil region" evidence="1">
    <location>
        <begin position="106"/>
        <end position="133"/>
    </location>
</feature>
<dbReference type="STRING" id="1236220.SAMN04488112_12154"/>
<protein>
    <submittedName>
        <fullName evidence="3">Uncharacterized protein</fullName>
    </submittedName>
</protein>
<feature type="region of interest" description="Disordered" evidence="2">
    <location>
        <begin position="133"/>
        <end position="170"/>
    </location>
</feature>
<reference evidence="3 4" key="1">
    <citation type="submission" date="2016-10" db="EMBL/GenBank/DDBJ databases">
        <authorList>
            <person name="de Groot N.N."/>
        </authorList>
    </citation>
    <scope>NUCLEOTIDE SEQUENCE [LARGE SCALE GENOMIC DNA]</scope>
    <source>
        <strain evidence="3 4">DSM 45514</strain>
    </source>
</reference>
<feature type="compositionally biased region" description="Basic and acidic residues" evidence="2">
    <location>
        <begin position="135"/>
        <end position="148"/>
    </location>
</feature>